<dbReference type="FunFam" id="1.10.630.10:FF:000011">
    <property type="entry name" value="Cytochrome P450 83B1"/>
    <property type="match status" value="1"/>
</dbReference>
<dbReference type="SUPFAM" id="SSF48264">
    <property type="entry name" value="Cytochrome P450"/>
    <property type="match status" value="1"/>
</dbReference>
<dbReference type="PANTHER" id="PTHR47955:SF22">
    <property type="entry name" value="CYTOCHROME P450 83B1-LIKE"/>
    <property type="match status" value="1"/>
</dbReference>
<dbReference type="CDD" id="cd11072">
    <property type="entry name" value="CYP71-like"/>
    <property type="match status" value="1"/>
</dbReference>
<dbReference type="Pfam" id="PF00067">
    <property type="entry name" value="p450"/>
    <property type="match status" value="1"/>
</dbReference>
<evidence type="ECO:0008006" key="17">
    <source>
        <dbReference type="Google" id="ProtNLM"/>
    </source>
</evidence>
<comment type="similarity">
    <text evidence="3 13">Belongs to the cytochrome P450 family.</text>
</comment>
<comment type="caution">
    <text evidence="15">The sequence shown here is derived from an EMBL/GenBank/DDBJ whole genome shotgun (WGS) entry which is preliminary data.</text>
</comment>
<dbReference type="PROSITE" id="PS00086">
    <property type="entry name" value="CYTOCHROME_P450"/>
    <property type="match status" value="1"/>
</dbReference>
<keyword evidence="16" id="KW-1185">Reference proteome</keyword>
<dbReference type="GO" id="GO:0016705">
    <property type="term" value="F:oxidoreductase activity, acting on paired donors, with incorporation or reduction of molecular oxygen"/>
    <property type="evidence" value="ECO:0007669"/>
    <property type="project" value="InterPro"/>
</dbReference>
<evidence type="ECO:0000256" key="8">
    <source>
        <dbReference type="ARBA" id="ARBA00023002"/>
    </source>
</evidence>
<evidence type="ECO:0000256" key="12">
    <source>
        <dbReference type="PIRSR" id="PIRSR602401-1"/>
    </source>
</evidence>
<comment type="subcellular location">
    <subcellularLocation>
        <location evidence="2">Membrane</location>
        <topology evidence="2">Single-pass membrane protein</topology>
    </subcellularLocation>
</comment>
<evidence type="ECO:0000256" key="11">
    <source>
        <dbReference type="ARBA" id="ARBA00023136"/>
    </source>
</evidence>
<evidence type="ECO:0000256" key="4">
    <source>
        <dbReference type="ARBA" id="ARBA00022617"/>
    </source>
</evidence>
<dbReference type="InterPro" id="IPR002401">
    <property type="entry name" value="Cyt_P450_E_grp-I"/>
</dbReference>
<dbReference type="GO" id="GO:0004497">
    <property type="term" value="F:monooxygenase activity"/>
    <property type="evidence" value="ECO:0007669"/>
    <property type="project" value="UniProtKB-KW"/>
</dbReference>
<evidence type="ECO:0000256" key="13">
    <source>
        <dbReference type="RuleBase" id="RU000461"/>
    </source>
</evidence>
<reference evidence="15" key="1">
    <citation type="submission" date="2023-10" db="EMBL/GenBank/DDBJ databases">
        <title>Chromosome-level genome of the transformable northern wattle, Acacia crassicarpa.</title>
        <authorList>
            <person name="Massaro I."/>
            <person name="Sinha N.R."/>
            <person name="Poethig S."/>
            <person name="Leichty A.R."/>
        </authorList>
    </citation>
    <scope>NUCLEOTIDE SEQUENCE</scope>
    <source>
        <strain evidence="15">Acra3RX</strain>
        <tissue evidence="15">Leaf</tissue>
    </source>
</reference>
<keyword evidence="6 12" id="KW-0479">Metal-binding</keyword>
<dbReference type="PANTHER" id="PTHR47955">
    <property type="entry name" value="CYTOCHROME P450 FAMILY 71 PROTEIN"/>
    <property type="match status" value="1"/>
</dbReference>
<evidence type="ECO:0000313" key="16">
    <source>
        <dbReference type="Proteomes" id="UP001293593"/>
    </source>
</evidence>
<accession>A0AAE1M929</accession>
<comment type="cofactor">
    <cofactor evidence="1 12">
        <name>heme</name>
        <dbReference type="ChEBI" id="CHEBI:30413"/>
    </cofactor>
</comment>
<dbReference type="EMBL" id="JAWXYG010000012">
    <property type="protein sequence ID" value="KAK4258232.1"/>
    <property type="molecule type" value="Genomic_DNA"/>
</dbReference>
<dbReference type="InterPro" id="IPR001128">
    <property type="entry name" value="Cyt_P450"/>
</dbReference>
<dbReference type="GO" id="GO:0016020">
    <property type="term" value="C:membrane"/>
    <property type="evidence" value="ECO:0007669"/>
    <property type="project" value="UniProtKB-SubCell"/>
</dbReference>
<keyword evidence="5 14" id="KW-0812">Transmembrane</keyword>
<dbReference type="Gene3D" id="1.10.630.10">
    <property type="entry name" value="Cytochrome P450"/>
    <property type="match status" value="1"/>
</dbReference>
<dbReference type="PRINTS" id="PR00385">
    <property type="entry name" value="P450"/>
</dbReference>
<evidence type="ECO:0000256" key="14">
    <source>
        <dbReference type="SAM" id="Phobius"/>
    </source>
</evidence>
<proteinExistence type="inferred from homology"/>
<keyword evidence="9 12" id="KW-0408">Iron</keyword>
<evidence type="ECO:0000313" key="15">
    <source>
        <dbReference type="EMBL" id="KAK4258232.1"/>
    </source>
</evidence>
<evidence type="ECO:0000256" key="7">
    <source>
        <dbReference type="ARBA" id="ARBA00022989"/>
    </source>
</evidence>
<evidence type="ECO:0000256" key="2">
    <source>
        <dbReference type="ARBA" id="ARBA00004167"/>
    </source>
</evidence>
<dbReference type="GO" id="GO:0020037">
    <property type="term" value="F:heme binding"/>
    <property type="evidence" value="ECO:0007669"/>
    <property type="project" value="InterPro"/>
</dbReference>
<evidence type="ECO:0000256" key="10">
    <source>
        <dbReference type="ARBA" id="ARBA00023033"/>
    </source>
</evidence>
<dbReference type="Proteomes" id="UP001293593">
    <property type="component" value="Unassembled WGS sequence"/>
</dbReference>
<evidence type="ECO:0000256" key="5">
    <source>
        <dbReference type="ARBA" id="ARBA00022692"/>
    </source>
</evidence>
<gene>
    <name evidence="15" type="ORF">QN277_007704</name>
</gene>
<dbReference type="GO" id="GO:0005506">
    <property type="term" value="F:iron ion binding"/>
    <property type="evidence" value="ECO:0007669"/>
    <property type="project" value="InterPro"/>
</dbReference>
<evidence type="ECO:0000256" key="9">
    <source>
        <dbReference type="ARBA" id="ARBA00023004"/>
    </source>
</evidence>
<keyword evidence="8 13" id="KW-0560">Oxidoreductase</keyword>
<evidence type="ECO:0000256" key="6">
    <source>
        <dbReference type="ARBA" id="ARBA00022723"/>
    </source>
</evidence>
<keyword evidence="4 12" id="KW-0349">Heme</keyword>
<evidence type="ECO:0000256" key="1">
    <source>
        <dbReference type="ARBA" id="ARBA00001971"/>
    </source>
</evidence>
<feature type="binding site" description="axial binding residue" evidence="12">
    <location>
        <position position="471"/>
    </location>
    <ligand>
        <name>heme</name>
        <dbReference type="ChEBI" id="CHEBI:30413"/>
    </ligand>
    <ligandPart>
        <name>Fe</name>
        <dbReference type="ChEBI" id="CHEBI:18248"/>
    </ligandPart>
</feature>
<feature type="transmembrane region" description="Helical" evidence="14">
    <location>
        <begin position="23"/>
        <end position="48"/>
    </location>
</feature>
<keyword evidence="7 14" id="KW-1133">Transmembrane helix</keyword>
<keyword evidence="11 14" id="KW-0472">Membrane</keyword>
<evidence type="ECO:0000256" key="3">
    <source>
        <dbReference type="ARBA" id="ARBA00010617"/>
    </source>
</evidence>
<sequence length="530" mass="61681">MCKEAKFTNHLTREVDYQKYTKMVLFSLSLVLILTSPLLLFFFFFFFLKHIRETIIHKPNLPPAPKGLPIIGNLHQLNSSSLYLDLWNLSKKYGPLFSLQLGHRTVIVVSSPKMAKETLKNHDVEFSDRPSLFSQQKLSYNGIELFFSSYGDYWREIRKICAVHIFSAKRVLSYSSIRQYEVQQMIQKISSHAASSKVTNLNELLMSVTSTIICRSTFGRRYEEEGVERSRFHGMLNELQALMGSFFLQDYIHFTGWIDRLRGLTGRFEKNFKELDEFYKQVIDEHLDPQRRKPQEEEDIVDVLLHLKKQRWFSMDLTFDHIKALVMDVLAAATDTSTAVSVWAMTQLMKNPRVMQRVQEERRNICGTKVFIGESDIQKLTYLKAVVKEVLRLHPPGPLLVMRQTNKKCIIEGYEIPEKTLVYVNVWAIHRDSEAWKDPEVFYPERFLDSDIDFKGQDFELIPFGAGRRICPGLPMGVATVELIIANIAYSFDWEMPKGMKREDIDFEVLPGITQHKKNPLCLVAKNHLF</sequence>
<dbReference type="InterPro" id="IPR036396">
    <property type="entry name" value="Cyt_P450_sf"/>
</dbReference>
<name>A0AAE1M929_9FABA</name>
<keyword evidence="10 13" id="KW-0503">Monooxygenase</keyword>
<dbReference type="PRINTS" id="PR00463">
    <property type="entry name" value="EP450I"/>
</dbReference>
<protein>
    <recommendedName>
        <fullName evidence="17">Cytochrome P450</fullName>
    </recommendedName>
</protein>
<dbReference type="InterPro" id="IPR017972">
    <property type="entry name" value="Cyt_P450_CS"/>
</dbReference>
<dbReference type="AlphaFoldDB" id="A0AAE1M929"/>
<organism evidence="15 16">
    <name type="scientific">Acacia crassicarpa</name>
    <name type="common">northern wattle</name>
    <dbReference type="NCBI Taxonomy" id="499986"/>
    <lineage>
        <taxon>Eukaryota</taxon>
        <taxon>Viridiplantae</taxon>
        <taxon>Streptophyta</taxon>
        <taxon>Embryophyta</taxon>
        <taxon>Tracheophyta</taxon>
        <taxon>Spermatophyta</taxon>
        <taxon>Magnoliopsida</taxon>
        <taxon>eudicotyledons</taxon>
        <taxon>Gunneridae</taxon>
        <taxon>Pentapetalae</taxon>
        <taxon>rosids</taxon>
        <taxon>fabids</taxon>
        <taxon>Fabales</taxon>
        <taxon>Fabaceae</taxon>
        <taxon>Caesalpinioideae</taxon>
        <taxon>mimosoid clade</taxon>
        <taxon>Acacieae</taxon>
        <taxon>Acacia</taxon>
    </lineage>
</organism>